<accession>A0A8K0IX43</accession>
<dbReference type="AlphaFoldDB" id="A0A8K0IX43"/>
<proteinExistence type="predicted"/>
<organism evidence="2 3">
    <name type="scientific">Cocos nucifera</name>
    <name type="common">Coconut palm</name>
    <dbReference type="NCBI Taxonomy" id="13894"/>
    <lineage>
        <taxon>Eukaryota</taxon>
        <taxon>Viridiplantae</taxon>
        <taxon>Streptophyta</taxon>
        <taxon>Embryophyta</taxon>
        <taxon>Tracheophyta</taxon>
        <taxon>Spermatophyta</taxon>
        <taxon>Magnoliopsida</taxon>
        <taxon>Liliopsida</taxon>
        <taxon>Arecaceae</taxon>
        <taxon>Arecoideae</taxon>
        <taxon>Cocoseae</taxon>
        <taxon>Attaleinae</taxon>
        <taxon>Cocos</taxon>
    </lineage>
</organism>
<keyword evidence="3" id="KW-1185">Reference proteome</keyword>
<comment type="caution">
    <text evidence="2">The sequence shown here is derived from an EMBL/GenBank/DDBJ whole genome shotgun (WGS) entry which is preliminary data.</text>
</comment>
<dbReference type="Proteomes" id="UP000797356">
    <property type="component" value="Chromosome 15"/>
</dbReference>
<sequence>MGVICSKGAAVDKSPSESTLNANGLRDDDMVDYEPYGREKSSLKAVPVAETMGKGLHEQPYSVPKGPKEPKEPQLSRVLSLKSKSTKSKPVASGKITTTKASPFLDSFLAF</sequence>
<evidence type="ECO:0000256" key="1">
    <source>
        <dbReference type="SAM" id="MobiDB-lite"/>
    </source>
</evidence>
<protein>
    <submittedName>
        <fullName evidence="2">Uncharacterized protein</fullName>
    </submittedName>
</protein>
<dbReference type="EMBL" id="CM017886">
    <property type="protein sequence ID" value="KAG1369903.1"/>
    <property type="molecule type" value="Genomic_DNA"/>
</dbReference>
<reference evidence="2" key="1">
    <citation type="journal article" date="2017" name="Gigascience">
        <title>The genome draft of coconut (Cocos nucifera).</title>
        <authorList>
            <person name="Xiao Y."/>
            <person name="Xu P."/>
            <person name="Fan H."/>
            <person name="Baudouin L."/>
            <person name="Xia W."/>
            <person name="Bocs S."/>
            <person name="Xu J."/>
            <person name="Li Q."/>
            <person name="Guo A."/>
            <person name="Zhou L."/>
            <person name="Li J."/>
            <person name="Wu Y."/>
            <person name="Ma Z."/>
            <person name="Armero A."/>
            <person name="Issali A.E."/>
            <person name="Liu N."/>
            <person name="Peng M."/>
            <person name="Yang Y."/>
        </authorList>
    </citation>
    <scope>NUCLEOTIDE SEQUENCE</scope>
    <source>
        <tissue evidence="2">Spear leaf of Hainan Tall coconut</tissue>
    </source>
</reference>
<name>A0A8K0IX43_COCNU</name>
<feature type="region of interest" description="Disordered" evidence="1">
    <location>
        <begin position="1"/>
        <end position="94"/>
    </location>
</feature>
<evidence type="ECO:0000313" key="2">
    <source>
        <dbReference type="EMBL" id="KAG1369903.1"/>
    </source>
</evidence>
<reference evidence="2" key="2">
    <citation type="submission" date="2019-07" db="EMBL/GenBank/DDBJ databases">
        <authorList>
            <person name="Yang Y."/>
            <person name="Bocs S."/>
            <person name="Baudouin L."/>
        </authorList>
    </citation>
    <scope>NUCLEOTIDE SEQUENCE</scope>
    <source>
        <tissue evidence="2">Spear leaf of Hainan Tall coconut</tissue>
    </source>
</reference>
<evidence type="ECO:0000313" key="3">
    <source>
        <dbReference type="Proteomes" id="UP000797356"/>
    </source>
</evidence>
<gene>
    <name evidence="2" type="ORF">COCNU_15G002690</name>
</gene>